<dbReference type="EC" id="3.1.1.-" evidence="3"/>
<feature type="signal peptide" evidence="3">
    <location>
        <begin position="1"/>
        <end position="22"/>
    </location>
</feature>
<sequence>MLFTTHLTLLAGALSTLPRGFASDPASTIANDLSAPVVDLGYASYRGSRSHGTNITSFLGIRFAAAPEGELRWKAPLPPLPVEGIQDATQPPRICYQAPHGTAPTSPWLREKEDDTKKPFSKTEDVIQGSEDCLFLNIYVPTIAEQGNSRLPVVVWIHGGGYLLGLAAPFDGSHLVMESSHKVIAVAIQYRLGLFGFLAGDEVKRGGQLNAGLLDQEFALRWVQEHIQKFGGDPNQVTIWGESAGGGSVLQHIIAHDGQTSPPLFRAGITSSLFLPPQYSYAHEIPQALYEQVVIYAGCGDAENTLGCLRVQDAPALAQINVVLTSDGLFGTWAFAPVVDGEFIMQPVKTALKQGKTNGAAVLSIVNSNEAFHLTDPNASFTAAEYARQSFPTLSESEAESVGAMYNLFNTSFDQRAQVQADSIFLCPTLLLQESFINSGKSAWSGQFAVSPGWHGLDICYYFGGFTFVMDPPPLFEADNFPHSFAKPFMNFAVSSDPNVRVDDTVHNPHWPQYKKSAQVPNEVYFGQVDEQFWAQYDEGPKGPVEMYFGQSEDGTRVDIRVAEVDASLLKRCR</sequence>
<dbReference type="GO" id="GO:0016787">
    <property type="term" value="F:hydrolase activity"/>
    <property type="evidence" value="ECO:0007669"/>
    <property type="project" value="UniProtKB-KW"/>
</dbReference>
<feature type="compositionally biased region" description="Basic and acidic residues" evidence="4">
    <location>
        <begin position="109"/>
        <end position="122"/>
    </location>
</feature>
<dbReference type="InterPro" id="IPR029058">
    <property type="entry name" value="AB_hydrolase_fold"/>
</dbReference>
<feature type="domain" description="Carboxylesterase type B" evidence="5">
    <location>
        <begin position="35"/>
        <end position="518"/>
    </location>
</feature>
<dbReference type="Proteomes" id="UP000305067">
    <property type="component" value="Unassembled WGS sequence"/>
</dbReference>
<evidence type="ECO:0000313" key="6">
    <source>
        <dbReference type="EMBL" id="TFL04226.1"/>
    </source>
</evidence>
<dbReference type="InterPro" id="IPR002018">
    <property type="entry name" value="CarbesteraseB"/>
</dbReference>
<dbReference type="Gene3D" id="3.40.50.1820">
    <property type="entry name" value="alpha/beta hydrolase"/>
    <property type="match status" value="1"/>
</dbReference>
<dbReference type="STRING" id="1884261.A0A5C3QQG8"/>
<dbReference type="PROSITE" id="PS00122">
    <property type="entry name" value="CARBOXYLESTERASE_B_1"/>
    <property type="match status" value="1"/>
</dbReference>
<keyword evidence="3" id="KW-0732">Signal</keyword>
<dbReference type="InterPro" id="IPR050309">
    <property type="entry name" value="Type-B_Carboxylest/Lipase"/>
</dbReference>
<feature type="chain" id="PRO_5023157550" description="Carboxylic ester hydrolase" evidence="3">
    <location>
        <begin position="23"/>
        <end position="574"/>
    </location>
</feature>
<dbReference type="SUPFAM" id="SSF53474">
    <property type="entry name" value="alpha/beta-Hydrolases"/>
    <property type="match status" value="1"/>
</dbReference>
<dbReference type="PROSITE" id="PS00941">
    <property type="entry name" value="CARBOXYLESTERASE_B_2"/>
    <property type="match status" value="1"/>
</dbReference>
<evidence type="ECO:0000256" key="2">
    <source>
        <dbReference type="ARBA" id="ARBA00022801"/>
    </source>
</evidence>
<dbReference type="InterPro" id="IPR019819">
    <property type="entry name" value="Carboxylesterase_B_CS"/>
</dbReference>
<evidence type="ECO:0000256" key="4">
    <source>
        <dbReference type="SAM" id="MobiDB-lite"/>
    </source>
</evidence>
<organism evidence="6 7">
    <name type="scientific">Pterulicium gracile</name>
    <dbReference type="NCBI Taxonomy" id="1884261"/>
    <lineage>
        <taxon>Eukaryota</taxon>
        <taxon>Fungi</taxon>
        <taxon>Dikarya</taxon>
        <taxon>Basidiomycota</taxon>
        <taxon>Agaricomycotina</taxon>
        <taxon>Agaricomycetes</taxon>
        <taxon>Agaricomycetidae</taxon>
        <taxon>Agaricales</taxon>
        <taxon>Pleurotineae</taxon>
        <taxon>Pterulaceae</taxon>
        <taxon>Pterulicium</taxon>
    </lineage>
</organism>
<dbReference type="InterPro" id="IPR019826">
    <property type="entry name" value="Carboxylesterase_B_AS"/>
</dbReference>
<comment type="similarity">
    <text evidence="1 3">Belongs to the type-B carboxylesterase/lipase family.</text>
</comment>
<protein>
    <recommendedName>
        <fullName evidence="3">Carboxylic ester hydrolase</fullName>
        <ecNumber evidence="3">3.1.1.-</ecNumber>
    </recommendedName>
</protein>
<accession>A0A5C3QQG8</accession>
<feature type="region of interest" description="Disordered" evidence="4">
    <location>
        <begin position="103"/>
        <end position="122"/>
    </location>
</feature>
<name>A0A5C3QQG8_9AGAR</name>
<dbReference type="EMBL" id="ML178819">
    <property type="protein sequence ID" value="TFL04226.1"/>
    <property type="molecule type" value="Genomic_DNA"/>
</dbReference>
<evidence type="ECO:0000256" key="3">
    <source>
        <dbReference type="RuleBase" id="RU361235"/>
    </source>
</evidence>
<keyword evidence="2 3" id="KW-0378">Hydrolase</keyword>
<evidence type="ECO:0000256" key="1">
    <source>
        <dbReference type="ARBA" id="ARBA00005964"/>
    </source>
</evidence>
<evidence type="ECO:0000313" key="7">
    <source>
        <dbReference type="Proteomes" id="UP000305067"/>
    </source>
</evidence>
<keyword evidence="7" id="KW-1185">Reference proteome</keyword>
<gene>
    <name evidence="6" type="ORF">BDV98DRAFT_503579</name>
</gene>
<reference evidence="6 7" key="1">
    <citation type="journal article" date="2019" name="Nat. Ecol. Evol.">
        <title>Megaphylogeny resolves global patterns of mushroom evolution.</title>
        <authorList>
            <person name="Varga T."/>
            <person name="Krizsan K."/>
            <person name="Foldi C."/>
            <person name="Dima B."/>
            <person name="Sanchez-Garcia M."/>
            <person name="Sanchez-Ramirez S."/>
            <person name="Szollosi G.J."/>
            <person name="Szarkandi J.G."/>
            <person name="Papp V."/>
            <person name="Albert L."/>
            <person name="Andreopoulos W."/>
            <person name="Angelini C."/>
            <person name="Antonin V."/>
            <person name="Barry K.W."/>
            <person name="Bougher N.L."/>
            <person name="Buchanan P."/>
            <person name="Buyck B."/>
            <person name="Bense V."/>
            <person name="Catcheside P."/>
            <person name="Chovatia M."/>
            <person name="Cooper J."/>
            <person name="Damon W."/>
            <person name="Desjardin D."/>
            <person name="Finy P."/>
            <person name="Geml J."/>
            <person name="Haridas S."/>
            <person name="Hughes K."/>
            <person name="Justo A."/>
            <person name="Karasinski D."/>
            <person name="Kautmanova I."/>
            <person name="Kiss B."/>
            <person name="Kocsube S."/>
            <person name="Kotiranta H."/>
            <person name="LaButti K.M."/>
            <person name="Lechner B.E."/>
            <person name="Liimatainen K."/>
            <person name="Lipzen A."/>
            <person name="Lukacs Z."/>
            <person name="Mihaltcheva S."/>
            <person name="Morgado L.N."/>
            <person name="Niskanen T."/>
            <person name="Noordeloos M.E."/>
            <person name="Ohm R.A."/>
            <person name="Ortiz-Santana B."/>
            <person name="Ovrebo C."/>
            <person name="Racz N."/>
            <person name="Riley R."/>
            <person name="Savchenko A."/>
            <person name="Shiryaev A."/>
            <person name="Soop K."/>
            <person name="Spirin V."/>
            <person name="Szebenyi C."/>
            <person name="Tomsovsky M."/>
            <person name="Tulloss R.E."/>
            <person name="Uehling J."/>
            <person name="Grigoriev I.V."/>
            <person name="Vagvolgyi C."/>
            <person name="Papp T."/>
            <person name="Martin F.M."/>
            <person name="Miettinen O."/>
            <person name="Hibbett D.S."/>
            <person name="Nagy L.G."/>
        </authorList>
    </citation>
    <scope>NUCLEOTIDE SEQUENCE [LARGE SCALE GENOMIC DNA]</scope>
    <source>
        <strain evidence="6 7">CBS 309.79</strain>
    </source>
</reference>
<dbReference type="AlphaFoldDB" id="A0A5C3QQG8"/>
<proteinExistence type="inferred from homology"/>
<dbReference type="Pfam" id="PF00135">
    <property type="entry name" value="COesterase"/>
    <property type="match status" value="1"/>
</dbReference>
<dbReference type="PANTHER" id="PTHR11559">
    <property type="entry name" value="CARBOXYLESTERASE"/>
    <property type="match status" value="1"/>
</dbReference>
<dbReference type="OrthoDB" id="408631at2759"/>
<evidence type="ECO:0000259" key="5">
    <source>
        <dbReference type="Pfam" id="PF00135"/>
    </source>
</evidence>